<dbReference type="STRING" id="1314776.A0A166AJX7"/>
<dbReference type="OrthoDB" id="3239511at2759"/>
<feature type="region of interest" description="Disordered" evidence="1">
    <location>
        <begin position="499"/>
        <end position="522"/>
    </location>
</feature>
<keyword evidence="3" id="KW-1185">Reference proteome</keyword>
<evidence type="ECO:0000313" key="2">
    <source>
        <dbReference type="EMBL" id="KZT35401.1"/>
    </source>
</evidence>
<accession>A0A166AJX7</accession>
<dbReference type="InterPro" id="IPR041078">
    <property type="entry name" value="Plavaka"/>
</dbReference>
<dbReference type="EMBL" id="KV428140">
    <property type="protein sequence ID" value="KZT35401.1"/>
    <property type="molecule type" value="Genomic_DNA"/>
</dbReference>
<name>A0A166AJX7_9AGAM</name>
<dbReference type="AlphaFoldDB" id="A0A166AJX7"/>
<dbReference type="Pfam" id="PF18759">
    <property type="entry name" value="Plavaka"/>
    <property type="match status" value="1"/>
</dbReference>
<evidence type="ECO:0000313" key="3">
    <source>
        <dbReference type="Proteomes" id="UP000076798"/>
    </source>
</evidence>
<evidence type="ECO:0000256" key="1">
    <source>
        <dbReference type="SAM" id="MobiDB-lite"/>
    </source>
</evidence>
<proteinExistence type="predicted"/>
<sequence length="723" mass="82795">MGETVKFQFYWRDPWEWIQTLVCDPSLASEIQWYPRRKFYHDGQRKTRIYDDVDSGDLWWRVQSHISAQFTERTPHCYLPLHYWSDKGKVSARVKKHPVVLRPCFLPRGIRNGSGNGGGVIIALLPMSTNIRKNKESFFNFGVLWSTFKSSKVEKGLLIFPDVGTLSGCHNTIECGDKKVRVLHPGFAIASMDYEEAAVESLNRGVMAKHPCGACHVETSEQHETGRHFPRKTVFEMKRMLREALAAKTVTAQKEILQRFGSYLMENAFWCLEHTNIYLALCYDILHSDDLGKLKKLFKLLKIHVNDLSLGGALNETFSTLPPYPGLKHFNSITTIEYTDGNTMFHIMKSLVFCIANLLPSSSAQWVHLVRAYSRLRIVLGFTMQTDERIEMGKKMLKKYEKSSEVCHAICNSIAKGLLIFPDELDHPKRHALCHLKEKGSLCNSSTRTGESMIQEIKASCYQTNGKDTDKGITVIDQDQEVVSQMMSWVQTLDRAKRDANTTDEHEEISDPISNDCSPKTDHHNLGSQYGGQKMFSEHAVVWNQDPGAKKVHHNLLKKIQEFIALGHHGLSNILLWKTIYVNYTSLEDWLPQRCIIRCNPSFYHKERFDTVIVNDETLRYASLQKTGPDRTFKPYLSTTGTYSLEALISMALVRYFDKSAWKPKVSFEGMQVFKARTDTHLIYVASIIRSCHMIPVPGKADMYFLNDQLDADMFLRVSVDCE</sequence>
<dbReference type="Proteomes" id="UP000076798">
    <property type="component" value="Unassembled WGS sequence"/>
</dbReference>
<organism evidence="2 3">
    <name type="scientific">Sistotremastrum suecicum HHB10207 ss-3</name>
    <dbReference type="NCBI Taxonomy" id="1314776"/>
    <lineage>
        <taxon>Eukaryota</taxon>
        <taxon>Fungi</taxon>
        <taxon>Dikarya</taxon>
        <taxon>Basidiomycota</taxon>
        <taxon>Agaricomycotina</taxon>
        <taxon>Agaricomycetes</taxon>
        <taxon>Sistotremastrales</taxon>
        <taxon>Sistotremastraceae</taxon>
        <taxon>Sistotremastrum</taxon>
    </lineage>
</organism>
<gene>
    <name evidence="2" type="ORF">SISSUDRAFT_990606</name>
</gene>
<reference evidence="2 3" key="1">
    <citation type="journal article" date="2016" name="Mol. Biol. Evol.">
        <title>Comparative Genomics of Early-Diverging Mushroom-Forming Fungi Provides Insights into the Origins of Lignocellulose Decay Capabilities.</title>
        <authorList>
            <person name="Nagy L.G."/>
            <person name="Riley R."/>
            <person name="Tritt A."/>
            <person name="Adam C."/>
            <person name="Daum C."/>
            <person name="Floudas D."/>
            <person name="Sun H."/>
            <person name="Yadav J.S."/>
            <person name="Pangilinan J."/>
            <person name="Larsson K.H."/>
            <person name="Matsuura K."/>
            <person name="Barry K."/>
            <person name="Labutti K."/>
            <person name="Kuo R."/>
            <person name="Ohm R.A."/>
            <person name="Bhattacharya S.S."/>
            <person name="Shirouzu T."/>
            <person name="Yoshinaga Y."/>
            <person name="Martin F.M."/>
            <person name="Grigoriev I.V."/>
            <person name="Hibbett D.S."/>
        </authorList>
    </citation>
    <scope>NUCLEOTIDE SEQUENCE [LARGE SCALE GENOMIC DNA]</scope>
    <source>
        <strain evidence="2 3">HHB10207 ss-3</strain>
    </source>
</reference>
<protein>
    <submittedName>
        <fullName evidence="2">Uncharacterized protein</fullName>
    </submittedName>
</protein>